<evidence type="ECO:0000313" key="2">
    <source>
        <dbReference type="Proteomes" id="UP001627154"/>
    </source>
</evidence>
<proteinExistence type="predicted"/>
<dbReference type="InterPro" id="IPR004119">
    <property type="entry name" value="EcKL"/>
</dbReference>
<sequence>MASVKSTNNTHEENEKLIKEEIIPNLVHDRFFCPPGSREFVELISVKVEPCENTVDKYKCVIVLEFSGEARTLYYTCDTKFSDDSDRTTERNKCHRMLIPRYPKLDIFPKYIITEQPFTRDRVMVAEDAEELGLVCMTQRAWNKEEAEAIAKVLAKYHAEGMRLIKEDPELSWFDRACCNDMKTADGISSRDFEEFANEVLSEMKSTNKPGSEIEQFERFMSEIPRWKPSGKPELRTIVQGNVLRKKVALKQTFGQYGMRFVDWTEIELYGSCALDLSLLLFQTPCEGFDEVLDVYCDALRAQVPEVPIEDLKDEVHTIGFVYAMYKNFRESRTPSFRVLEKFLSDEKF</sequence>
<gene>
    <name evidence="1" type="ORF">TKK_010898</name>
</gene>
<reference evidence="1 2" key="1">
    <citation type="journal article" date="2024" name="bioRxiv">
        <title>A reference genome for Trichogramma kaykai: A tiny desert-dwelling parasitoid wasp with competing sex-ratio distorters.</title>
        <authorList>
            <person name="Culotta J."/>
            <person name="Lindsey A.R."/>
        </authorList>
    </citation>
    <scope>NUCLEOTIDE SEQUENCE [LARGE SCALE GENOMIC DNA]</scope>
    <source>
        <strain evidence="1 2">KSX58</strain>
    </source>
</reference>
<dbReference type="Pfam" id="PF02958">
    <property type="entry name" value="EcKL"/>
    <property type="match status" value="1"/>
</dbReference>
<evidence type="ECO:0000313" key="1">
    <source>
        <dbReference type="EMBL" id="KAL3394906.1"/>
    </source>
</evidence>
<dbReference type="Proteomes" id="UP001627154">
    <property type="component" value="Unassembled WGS sequence"/>
</dbReference>
<name>A0ABD2WP34_9HYME</name>
<accession>A0ABD2WP34</accession>
<evidence type="ECO:0008006" key="3">
    <source>
        <dbReference type="Google" id="ProtNLM"/>
    </source>
</evidence>
<dbReference type="AlphaFoldDB" id="A0ABD2WP34"/>
<organism evidence="1 2">
    <name type="scientific">Trichogramma kaykai</name>
    <dbReference type="NCBI Taxonomy" id="54128"/>
    <lineage>
        <taxon>Eukaryota</taxon>
        <taxon>Metazoa</taxon>
        <taxon>Ecdysozoa</taxon>
        <taxon>Arthropoda</taxon>
        <taxon>Hexapoda</taxon>
        <taxon>Insecta</taxon>
        <taxon>Pterygota</taxon>
        <taxon>Neoptera</taxon>
        <taxon>Endopterygota</taxon>
        <taxon>Hymenoptera</taxon>
        <taxon>Apocrita</taxon>
        <taxon>Proctotrupomorpha</taxon>
        <taxon>Chalcidoidea</taxon>
        <taxon>Trichogrammatidae</taxon>
        <taxon>Trichogramma</taxon>
    </lineage>
</organism>
<dbReference type="EMBL" id="JBJJXI010000087">
    <property type="protein sequence ID" value="KAL3394906.1"/>
    <property type="molecule type" value="Genomic_DNA"/>
</dbReference>
<keyword evidence="2" id="KW-1185">Reference proteome</keyword>
<protein>
    <recommendedName>
        <fullName evidence="3">CHK kinase-like domain-containing protein</fullName>
    </recommendedName>
</protein>
<comment type="caution">
    <text evidence="1">The sequence shown here is derived from an EMBL/GenBank/DDBJ whole genome shotgun (WGS) entry which is preliminary data.</text>
</comment>